<dbReference type="AlphaFoldDB" id="A0AAD8U6L2"/>
<dbReference type="EMBL" id="JAHMHS010000189">
    <property type="protein sequence ID" value="KAK1708908.1"/>
    <property type="molecule type" value="Genomic_DNA"/>
</dbReference>
<reference evidence="1" key="1">
    <citation type="submission" date="2021-12" db="EMBL/GenBank/DDBJ databases">
        <title>Comparative genomics, transcriptomics and evolutionary studies reveal genomic signatures of adaptation to plant cell wall in hemibiotrophic fungi.</title>
        <authorList>
            <consortium name="DOE Joint Genome Institute"/>
            <person name="Baroncelli R."/>
            <person name="Diaz J.F."/>
            <person name="Benocci T."/>
            <person name="Peng M."/>
            <person name="Battaglia E."/>
            <person name="Haridas S."/>
            <person name="Andreopoulos W."/>
            <person name="Labutti K."/>
            <person name="Pangilinan J."/>
            <person name="Floch G.L."/>
            <person name="Makela M.R."/>
            <person name="Henrissat B."/>
            <person name="Grigoriev I.V."/>
            <person name="Crouch J.A."/>
            <person name="De Vries R.P."/>
            <person name="Sukno S.A."/>
            <person name="Thon M.R."/>
        </authorList>
    </citation>
    <scope>NUCLEOTIDE SEQUENCE</scope>
    <source>
        <strain evidence="1">CBS 112980</strain>
    </source>
</reference>
<sequence length="250" mass="28326">MDKRKTYKQDRRYIHPNLSLIENTFSSIVQSLESDRSFARNIAMYGSPLSLIMCALAARLVTSHAVPIDTTINPRSLDEQGREKQPWAAHDVQCHNEADFPGHADINPSMQWEASLSFCASDQGKRIFTTYHDPAENHYPTVFRSRYRWKDNWKINYDFYVQWVAGCRTAFGAQRVDDPLLSKDGKPSCASIMNENFKKCNNGGVGGATQVGCLLYTFNGGKGNNLLTVAELEQRKIYDEKYSITRGPDP</sequence>
<dbReference type="GeneID" id="85399788"/>
<protein>
    <submittedName>
        <fullName evidence="1">Uncharacterized protein</fullName>
    </submittedName>
</protein>
<organism evidence="1 2">
    <name type="scientific">Glomerella acutata</name>
    <name type="common">Colletotrichum acutatum</name>
    <dbReference type="NCBI Taxonomy" id="27357"/>
    <lineage>
        <taxon>Eukaryota</taxon>
        <taxon>Fungi</taxon>
        <taxon>Dikarya</taxon>
        <taxon>Ascomycota</taxon>
        <taxon>Pezizomycotina</taxon>
        <taxon>Sordariomycetes</taxon>
        <taxon>Hypocreomycetidae</taxon>
        <taxon>Glomerellales</taxon>
        <taxon>Glomerellaceae</taxon>
        <taxon>Colletotrichum</taxon>
        <taxon>Colletotrichum acutatum species complex</taxon>
    </lineage>
</organism>
<comment type="caution">
    <text evidence="1">The sequence shown here is derived from an EMBL/GenBank/DDBJ whole genome shotgun (WGS) entry which is preliminary data.</text>
</comment>
<accession>A0AAD8U6L2</accession>
<name>A0AAD8U6L2_GLOAC</name>
<dbReference type="Proteomes" id="UP001244207">
    <property type="component" value="Unassembled WGS sequence"/>
</dbReference>
<gene>
    <name evidence="1" type="ORF">BDZ83DRAFT_797419</name>
</gene>
<evidence type="ECO:0000313" key="1">
    <source>
        <dbReference type="EMBL" id="KAK1708908.1"/>
    </source>
</evidence>
<dbReference type="RefSeq" id="XP_060358426.1">
    <property type="nucleotide sequence ID" value="XM_060515890.1"/>
</dbReference>
<proteinExistence type="predicted"/>
<evidence type="ECO:0000313" key="2">
    <source>
        <dbReference type="Proteomes" id="UP001244207"/>
    </source>
</evidence>
<keyword evidence="2" id="KW-1185">Reference proteome</keyword>